<organism evidence="2 3">
    <name type="scientific">Shewanella carassii</name>
    <dbReference type="NCBI Taxonomy" id="1987584"/>
    <lineage>
        <taxon>Bacteria</taxon>
        <taxon>Pseudomonadati</taxon>
        <taxon>Pseudomonadota</taxon>
        <taxon>Gammaproteobacteria</taxon>
        <taxon>Alteromonadales</taxon>
        <taxon>Shewanellaceae</taxon>
        <taxon>Shewanella</taxon>
    </lineage>
</organism>
<dbReference type="EMBL" id="BMKO01000001">
    <property type="protein sequence ID" value="GGE63733.1"/>
    <property type="molecule type" value="Genomic_DNA"/>
</dbReference>
<protein>
    <submittedName>
        <fullName evidence="2">Uncharacterized protein</fullName>
    </submittedName>
</protein>
<sequence length="122" mass="13272">MLNPAMFPVMAVVGAIAANLTELVRGESRRWQPAMEIGVRTFSLAIAAYTVLWFALLTAAVYAGKGTDVVAGVEVLGIFLLAMGIYSLFQLSRFINDKVQLWIYRLALPLVIGGSFLVCKFG</sequence>
<comment type="caution">
    <text evidence="2">The sequence shown here is derived from an EMBL/GenBank/DDBJ whole genome shotgun (WGS) entry which is preliminary data.</text>
</comment>
<feature type="transmembrane region" description="Helical" evidence="1">
    <location>
        <begin position="101"/>
        <end position="118"/>
    </location>
</feature>
<evidence type="ECO:0000256" key="1">
    <source>
        <dbReference type="SAM" id="Phobius"/>
    </source>
</evidence>
<gene>
    <name evidence="2" type="ORF">GCM10011520_00570</name>
</gene>
<keyword evidence="1" id="KW-1133">Transmembrane helix</keyword>
<keyword evidence="1" id="KW-0472">Membrane</keyword>
<evidence type="ECO:0000313" key="2">
    <source>
        <dbReference type="EMBL" id="GGE63733.1"/>
    </source>
</evidence>
<feature type="transmembrane region" description="Helical" evidence="1">
    <location>
        <begin position="44"/>
        <end position="63"/>
    </location>
</feature>
<dbReference type="Proteomes" id="UP000606498">
    <property type="component" value="Unassembled WGS sequence"/>
</dbReference>
<accession>A0ABQ1SUY1</accession>
<proteinExistence type="predicted"/>
<name>A0ABQ1SUY1_9GAMM</name>
<reference evidence="3" key="1">
    <citation type="journal article" date="2019" name="Int. J. Syst. Evol. Microbiol.">
        <title>The Global Catalogue of Microorganisms (GCM) 10K type strain sequencing project: providing services to taxonomists for standard genome sequencing and annotation.</title>
        <authorList>
            <consortium name="The Broad Institute Genomics Platform"/>
            <consortium name="The Broad Institute Genome Sequencing Center for Infectious Disease"/>
            <person name="Wu L."/>
            <person name="Ma J."/>
        </authorList>
    </citation>
    <scope>NUCLEOTIDE SEQUENCE [LARGE SCALE GENOMIC DNA]</scope>
    <source>
        <strain evidence="3">CGMCC 1.16033</strain>
    </source>
</reference>
<keyword evidence="3" id="KW-1185">Reference proteome</keyword>
<evidence type="ECO:0000313" key="3">
    <source>
        <dbReference type="Proteomes" id="UP000606498"/>
    </source>
</evidence>
<dbReference type="RefSeq" id="WP_100143992.1">
    <property type="nucleotide sequence ID" value="NZ_AP024618.1"/>
</dbReference>
<keyword evidence="1" id="KW-0812">Transmembrane</keyword>
<feature type="transmembrane region" description="Helical" evidence="1">
    <location>
        <begin position="69"/>
        <end position="89"/>
    </location>
</feature>
<feature type="transmembrane region" description="Helical" evidence="1">
    <location>
        <begin position="6"/>
        <end position="24"/>
    </location>
</feature>